<dbReference type="OrthoDB" id="8953821at2"/>
<keyword evidence="6 7" id="KW-0472">Membrane</keyword>
<sequence>MAANTKAKDRRVAFATIAGTTIEYYDFFIYAQAAGMVFSTLMFEPLGSEFGMMLSLATIGISFLFRPLGAFLAGHWGDRFGRRAVLVATLIGMGVCTTLIGFLPTYAQIGIAAPIALLVLRLIQGLCAGGEWGGAALMAVEHAAPNKRGLAGTYPQMGVSLGMLLATGVFALMTGVISPGDAFLEWGWRVPFILSFVLVLLGHFIRRSVDETPIYQDIAERKQQTKAPVAVLFKKHWALIICAAVLFAGTNASGYIATGGFVTAYTTNPDGPIAFDRTTAMLCISSAAGVWFLTTLISGIVSDYFGRRNTYLFGYLWLIVFAFPMFALVNTAEPLKVAAGLSIFAVGLGFSFGPQAAWYTELFPANIRFSGVSISYGIGTVIGGAFAPTIGQGLLEATGSTNGIAVYIIVMSALSCFAALLLHDVPRRALGIDHQEEQEHYARLRLGKTEPYTAAPQLVDAHADSQAAPANPDDLERVTT</sequence>
<keyword evidence="4 7" id="KW-0812">Transmembrane</keyword>
<dbReference type="InterPro" id="IPR005829">
    <property type="entry name" value="Sugar_transporter_CS"/>
</dbReference>
<dbReference type="PROSITE" id="PS00216">
    <property type="entry name" value="SUGAR_TRANSPORT_1"/>
    <property type="match status" value="1"/>
</dbReference>
<evidence type="ECO:0000256" key="6">
    <source>
        <dbReference type="ARBA" id="ARBA00023136"/>
    </source>
</evidence>
<accession>A0A177ICH5</accession>
<evidence type="ECO:0000259" key="8">
    <source>
        <dbReference type="PROSITE" id="PS50850"/>
    </source>
</evidence>
<dbReference type="PANTHER" id="PTHR43045:SF1">
    <property type="entry name" value="SHIKIMATE TRANSPORTER"/>
    <property type="match status" value="1"/>
</dbReference>
<feature type="transmembrane region" description="Helical" evidence="7">
    <location>
        <begin position="161"/>
        <end position="180"/>
    </location>
</feature>
<feature type="domain" description="Major facilitator superfamily (MFS) profile" evidence="8">
    <location>
        <begin position="12"/>
        <end position="427"/>
    </location>
</feature>
<dbReference type="PANTHER" id="PTHR43045">
    <property type="entry name" value="SHIKIMATE TRANSPORTER"/>
    <property type="match status" value="1"/>
</dbReference>
<evidence type="ECO:0000256" key="7">
    <source>
        <dbReference type="SAM" id="Phobius"/>
    </source>
</evidence>
<evidence type="ECO:0000313" key="10">
    <source>
        <dbReference type="Proteomes" id="UP000076947"/>
    </source>
</evidence>
<feature type="transmembrane region" description="Helical" evidence="7">
    <location>
        <begin position="338"/>
        <end position="359"/>
    </location>
</feature>
<protein>
    <submittedName>
        <fullName evidence="9">MFS transporter</fullName>
    </submittedName>
</protein>
<keyword evidence="2" id="KW-0813">Transport</keyword>
<dbReference type="AlphaFoldDB" id="A0A177ICH5"/>
<dbReference type="Pfam" id="PF07690">
    <property type="entry name" value="MFS_1"/>
    <property type="match status" value="1"/>
</dbReference>
<dbReference type="EMBL" id="LSTQ01000023">
    <property type="protein sequence ID" value="OAH26530.1"/>
    <property type="molecule type" value="Genomic_DNA"/>
</dbReference>
<feature type="transmembrane region" description="Helical" evidence="7">
    <location>
        <begin position="312"/>
        <end position="332"/>
    </location>
</feature>
<dbReference type="RefSeq" id="WP_066840015.1">
    <property type="nucleotide sequence ID" value="NZ_LSTQ01000023.1"/>
</dbReference>
<dbReference type="InterPro" id="IPR036259">
    <property type="entry name" value="MFS_trans_sf"/>
</dbReference>
<organism evidence="9 10">
    <name type="scientific">Corynebacterium stationis</name>
    <dbReference type="NCBI Taxonomy" id="1705"/>
    <lineage>
        <taxon>Bacteria</taxon>
        <taxon>Bacillati</taxon>
        <taxon>Actinomycetota</taxon>
        <taxon>Actinomycetes</taxon>
        <taxon>Mycobacteriales</taxon>
        <taxon>Corynebacteriaceae</taxon>
        <taxon>Corynebacterium</taxon>
    </lineage>
</organism>
<dbReference type="InterPro" id="IPR011701">
    <property type="entry name" value="MFS"/>
</dbReference>
<feature type="transmembrane region" description="Helical" evidence="7">
    <location>
        <begin position="115"/>
        <end position="140"/>
    </location>
</feature>
<feature type="transmembrane region" description="Helical" evidence="7">
    <location>
        <begin position="278"/>
        <end position="300"/>
    </location>
</feature>
<reference evidence="10" key="1">
    <citation type="submission" date="2016-02" db="EMBL/GenBank/DDBJ databases">
        <authorList>
            <person name="Kaur G."/>
            <person name="Nair G.R."/>
            <person name="Mayilraj S."/>
        </authorList>
    </citation>
    <scope>NUCLEOTIDE SEQUENCE [LARGE SCALE GENOMIC DNA]</scope>
    <source>
        <strain evidence="10">GA-15</strain>
    </source>
</reference>
<feature type="transmembrane region" description="Helical" evidence="7">
    <location>
        <begin position="237"/>
        <end position="258"/>
    </location>
</feature>
<keyword evidence="5 7" id="KW-1133">Transmembrane helix</keyword>
<dbReference type="Proteomes" id="UP000076947">
    <property type="component" value="Unassembled WGS sequence"/>
</dbReference>
<dbReference type="InterPro" id="IPR020846">
    <property type="entry name" value="MFS_dom"/>
</dbReference>
<evidence type="ECO:0000313" key="9">
    <source>
        <dbReference type="EMBL" id="OAH26530.1"/>
    </source>
</evidence>
<gene>
    <name evidence="9" type="ORF">AYJ05_03525</name>
</gene>
<evidence type="ECO:0000256" key="3">
    <source>
        <dbReference type="ARBA" id="ARBA00022475"/>
    </source>
</evidence>
<comment type="caution">
    <text evidence="9">The sequence shown here is derived from an EMBL/GenBank/DDBJ whole genome shotgun (WGS) entry which is preliminary data.</text>
</comment>
<name>A0A177ICH5_9CORY</name>
<keyword evidence="10" id="KW-1185">Reference proteome</keyword>
<dbReference type="PROSITE" id="PS50850">
    <property type="entry name" value="MFS"/>
    <property type="match status" value="1"/>
</dbReference>
<comment type="subcellular location">
    <subcellularLocation>
        <location evidence="1">Cell membrane</location>
        <topology evidence="1">Multi-pass membrane protein</topology>
    </subcellularLocation>
</comment>
<feature type="transmembrane region" description="Helical" evidence="7">
    <location>
        <begin position="403"/>
        <end position="422"/>
    </location>
</feature>
<feature type="transmembrane region" description="Helical" evidence="7">
    <location>
        <begin position="371"/>
        <end position="391"/>
    </location>
</feature>
<evidence type="ECO:0000256" key="4">
    <source>
        <dbReference type="ARBA" id="ARBA00022692"/>
    </source>
</evidence>
<feature type="transmembrane region" description="Helical" evidence="7">
    <location>
        <begin position="12"/>
        <end position="30"/>
    </location>
</feature>
<dbReference type="GO" id="GO:0005886">
    <property type="term" value="C:plasma membrane"/>
    <property type="evidence" value="ECO:0007669"/>
    <property type="project" value="UniProtKB-SubCell"/>
</dbReference>
<evidence type="ECO:0000256" key="5">
    <source>
        <dbReference type="ARBA" id="ARBA00022989"/>
    </source>
</evidence>
<keyword evidence="3" id="KW-1003">Cell membrane</keyword>
<dbReference type="SUPFAM" id="SSF103473">
    <property type="entry name" value="MFS general substrate transporter"/>
    <property type="match status" value="1"/>
</dbReference>
<feature type="transmembrane region" description="Helical" evidence="7">
    <location>
        <begin position="186"/>
        <end position="205"/>
    </location>
</feature>
<dbReference type="CDD" id="cd17369">
    <property type="entry name" value="MFS_ShiA_like"/>
    <property type="match status" value="1"/>
</dbReference>
<dbReference type="Gene3D" id="1.20.1250.20">
    <property type="entry name" value="MFS general substrate transporter like domains"/>
    <property type="match status" value="2"/>
</dbReference>
<feature type="transmembrane region" description="Helical" evidence="7">
    <location>
        <begin position="84"/>
        <end position="103"/>
    </location>
</feature>
<evidence type="ECO:0000256" key="1">
    <source>
        <dbReference type="ARBA" id="ARBA00004651"/>
    </source>
</evidence>
<feature type="transmembrane region" description="Helical" evidence="7">
    <location>
        <begin position="50"/>
        <end position="72"/>
    </location>
</feature>
<evidence type="ECO:0000256" key="2">
    <source>
        <dbReference type="ARBA" id="ARBA00022448"/>
    </source>
</evidence>
<proteinExistence type="predicted"/>
<dbReference type="GO" id="GO:0022857">
    <property type="term" value="F:transmembrane transporter activity"/>
    <property type="evidence" value="ECO:0007669"/>
    <property type="project" value="InterPro"/>
</dbReference>